<proteinExistence type="predicted"/>
<name>A0A9X0A237_9CNID</name>
<keyword evidence="2" id="KW-1185">Reference proteome</keyword>
<dbReference type="EMBL" id="MU825405">
    <property type="protein sequence ID" value="KAJ7391645.1"/>
    <property type="molecule type" value="Genomic_DNA"/>
</dbReference>
<organism evidence="1 2">
    <name type="scientific">Desmophyllum pertusum</name>
    <dbReference type="NCBI Taxonomy" id="174260"/>
    <lineage>
        <taxon>Eukaryota</taxon>
        <taxon>Metazoa</taxon>
        <taxon>Cnidaria</taxon>
        <taxon>Anthozoa</taxon>
        <taxon>Hexacorallia</taxon>
        <taxon>Scleractinia</taxon>
        <taxon>Caryophylliina</taxon>
        <taxon>Caryophylliidae</taxon>
        <taxon>Desmophyllum</taxon>
    </lineage>
</organism>
<dbReference type="AlphaFoldDB" id="A0A9X0A237"/>
<sequence>MAQGCSWSFGPACCLLSSTSVARSMPRCNDITSIQVEQPNADIEALSNIQNCYLDVVGWFVWVDGPVDLWSFGILFDTGSNLARQAIGRVFSLKPVSSRSSRSGFEYEADNLTHTNESHRTTRNLQLIGC</sequence>
<dbReference type="Proteomes" id="UP001163046">
    <property type="component" value="Unassembled WGS sequence"/>
</dbReference>
<evidence type="ECO:0000313" key="2">
    <source>
        <dbReference type="Proteomes" id="UP001163046"/>
    </source>
</evidence>
<accession>A0A9X0A237</accession>
<protein>
    <submittedName>
        <fullName evidence="1">Uncharacterized protein</fullName>
    </submittedName>
</protein>
<reference evidence="1" key="1">
    <citation type="submission" date="2023-01" db="EMBL/GenBank/DDBJ databases">
        <title>Genome assembly of the deep-sea coral Lophelia pertusa.</title>
        <authorList>
            <person name="Herrera S."/>
            <person name="Cordes E."/>
        </authorList>
    </citation>
    <scope>NUCLEOTIDE SEQUENCE</scope>
    <source>
        <strain evidence="1">USNM1676648</strain>
        <tissue evidence="1">Polyp</tissue>
    </source>
</reference>
<gene>
    <name evidence="1" type="ORF">OS493_017342</name>
</gene>
<evidence type="ECO:0000313" key="1">
    <source>
        <dbReference type="EMBL" id="KAJ7391645.1"/>
    </source>
</evidence>
<comment type="caution">
    <text evidence="1">The sequence shown here is derived from an EMBL/GenBank/DDBJ whole genome shotgun (WGS) entry which is preliminary data.</text>
</comment>